<gene>
    <name evidence="4" type="ORF">Lalb_Chr04g0248741</name>
</gene>
<dbReference type="GO" id="GO:0016705">
    <property type="term" value="F:oxidoreductase activity, acting on paired donors, with incorporation or reduction of molecular oxygen"/>
    <property type="evidence" value="ECO:0007669"/>
    <property type="project" value="InterPro"/>
</dbReference>
<keyword evidence="2" id="KW-0479">Metal-binding</keyword>
<dbReference type="GO" id="GO:0005506">
    <property type="term" value="F:iron ion binding"/>
    <property type="evidence" value="ECO:0007669"/>
    <property type="project" value="InterPro"/>
</dbReference>
<evidence type="ECO:0000313" key="4">
    <source>
        <dbReference type="EMBL" id="KAE9614822.1"/>
    </source>
</evidence>
<evidence type="ECO:0000256" key="3">
    <source>
        <dbReference type="ARBA" id="ARBA00023004"/>
    </source>
</evidence>
<comment type="similarity">
    <text evidence="1">Belongs to the cytochrome P450 family.</text>
</comment>
<comment type="caution">
    <text evidence="4">The sequence shown here is derived from an EMBL/GenBank/DDBJ whole genome shotgun (WGS) entry which is preliminary data.</text>
</comment>
<dbReference type="GO" id="GO:0016125">
    <property type="term" value="P:sterol metabolic process"/>
    <property type="evidence" value="ECO:0007669"/>
    <property type="project" value="TreeGrafter"/>
</dbReference>
<keyword evidence="5" id="KW-1185">Reference proteome</keyword>
<evidence type="ECO:0000256" key="2">
    <source>
        <dbReference type="ARBA" id="ARBA00022723"/>
    </source>
</evidence>
<dbReference type="GO" id="GO:0004497">
    <property type="term" value="F:monooxygenase activity"/>
    <property type="evidence" value="ECO:0007669"/>
    <property type="project" value="InterPro"/>
</dbReference>
<protein>
    <submittedName>
        <fullName evidence="4">Putative taxane 13-alpha-hydroxylase</fullName>
    </submittedName>
</protein>
<dbReference type="Gene3D" id="1.10.630.10">
    <property type="entry name" value="Cytochrome P450"/>
    <property type="match status" value="1"/>
</dbReference>
<name>A0A6A4QMX9_LUPAL</name>
<sequence>MELRPTNEFKLVKSSWPSSTVQLMGSDCIMEKDSDKHRSNRGVIGTNLVYAGLKVLVPKLCSSVQLYLATNWKGQENVSLYRLTKVLTFSIVFECLLGIDVELGMLDTFERVLEGVFSPAIQFPGSKFWRSKKARVETEKMLVKGSNH</sequence>
<dbReference type="PANTHER" id="PTHR24286:SF221">
    <property type="entry name" value="TAXADIENE 5-ALPHA HYDROXYLASE"/>
    <property type="match status" value="1"/>
</dbReference>
<reference evidence="5" key="1">
    <citation type="journal article" date="2020" name="Nat. Commun.">
        <title>Genome sequence of the cluster root forming white lupin.</title>
        <authorList>
            <person name="Hufnagel B."/>
            <person name="Marques A."/>
            <person name="Soriano A."/>
            <person name="Marques L."/>
            <person name="Divol F."/>
            <person name="Doumas P."/>
            <person name="Sallet E."/>
            <person name="Mancinotti D."/>
            <person name="Carrere S."/>
            <person name="Marande W."/>
            <person name="Arribat S."/>
            <person name="Keller J."/>
            <person name="Huneau C."/>
            <person name="Blein T."/>
            <person name="Aime D."/>
            <person name="Laguerre M."/>
            <person name="Taylor J."/>
            <person name="Schubert V."/>
            <person name="Nelson M."/>
            <person name="Geu-Flores F."/>
            <person name="Crespi M."/>
            <person name="Gallardo-Guerrero K."/>
            <person name="Delaux P.-M."/>
            <person name="Salse J."/>
            <person name="Berges H."/>
            <person name="Guyot R."/>
            <person name="Gouzy J."/>
            <person name="Peret B."/>
        </authorList>
    </citation>
    <scope>NUCLEOTIDE SEQUENCE [LARGE SCALE GENOMIC DNA]</scope>
    <source>
        <strain evidence="5">cv. Amiga</strain>
    </source>
</reference>
<proteinExistence type="inferred from homology"/>
<dbReference type="Proteomes" id="UP000447434">
    <property type="component" value="Chromosome 4"/>
</dbReference>
<dbReference type="GO" id="GO:0020037">
    <property type="term" value="F:heme binding"/>
    <property type="evidence" value="ECO:0007669"/>
    <property type="project" value="InterPro"/>
</dbReference>
<keyword evidence="3" id="KW-0408">Iron</keyword>
<dbReference type="SUPFAM" id="SSF48264">
    <property type="entry name" value="Cytochrome P450"/>
    <property type="match status" value="1"/>
</dbReference>
<accession>A0A6A4QMX9</accession>
<organism evidence="4 5">
    <name type="scientific">Lupinus albus</name>
    <name type="common">White lupine</name>
    <name type="synonym">Lupinus termis</name>
    <dbReference type="NCBI Taxonomy" id="3870"/>
    <lineage>
        <taxon>Eukaryota</taxon>
        <taxon>Viridiplantae</taxon>
        <taxon>Streptophyta</taxon>
        <taxon>Embryophyta</taxon>
        <taxon>Tracheophyta</taxon>
        <taxon>Spermatophyta</taxon>
        <taxon>Magnoliopsida</taxon>
        <taxon>eudicotyledons</taxon>
        <taxon>Gunneridae</taxon>
        <taxon>Pentapetalae</taxon>
        <taxon>rosids</taxon>
        <taxon>fabids</taxon>
        <taxon>Fabales</taxon>
        <taxon>Fabaceae</taxon>
        <taxon>Papilionoideae</taxon>
        <taxon>50 kb inversion clade</taxon>
        <taxon>genistoids sensu lato</taxon>
        <taxon>core genistoids</taxon>
        <taxon>Genisteae</taxon>
        <taxon>Lupinus</taxon>
    </lineage>
</organism>
<dbReference type="EMBL" id="WOCE01000004">
    <property type="protein sequence ID" value="KAE9614822.1"/>
    <property type="molecule type" value="Genomic_DNA"/>
</dbReference>
<evidence type="ECO:0000313" key="5">
    <source>
        <dbReference type="Proteomes" id="UP000447434"/>
    </source>
</evidence>
<dbReference type="OrthoDB" id="1714601at2759"/>
<dbReference type="AlphaFoldDB" id="A0A6A4QMX9"/>
<dbReference type="PANTHER" id="PTHR24286">
    <property type="entry name" value="CYTOCHROME P450 26"/>
    <property type="match status" value="1"/>
</dbReference>
<evidence type="ECO:0000256" key="1">
    <source>
        <dbReference type="ARBA" id="ARBA00010617"/>
    </source>
</evidence>
<dbReference type="InterPro" id="IPR036396">
    <property type="entry name" value="Cyt_P450_sf"/>
</dbReference>